<feature type="domain" description="N-acetylmuramoyl-L-alanine amidase" evidence="13">
    <location>
        <begin position="29"/>
        <end position="177"/>
    </location>
</feature>
<dbReference type="InterPro" id="IPR002502">
    <property type="entry name" value="Amidase_domain"/>
</dbReference>
<evidence type="ECO:0000256" key="9">
    <source>
        <dbReference type="ARBA" id="ARBA00022833"/>
    </source>
</evidence>
<evidence type="ECO:0000256" key="5">
    <source>
        <dbReference type="ARBA" id="ARBA00011901"/>
    </source>
</evidence>
<dbReference type="NCBIfam" id="NF008758">
    <property type="entry name" value="PRK11789.1"/>
    <property type="match status" value="1"/>
</dbReference>
<dbReference type="EMBL" id="FLQY01000172">
    <property type="protein sequence ID" value="SBT08042.1"/>
    <property type="molecule type" value="Genomic_DNA"/>
</dbReference>
<evidence type="ECO:0000313" key="14">
    <source>
        <dbReference type="EMBL" id="SBT08042.1"/>
    </source>
</evidence>
<evidence type="ECO:0000256" key="10">
    <source>
        <dbReference type="ARBA" id="ARBA00023316"/>
    </source>
</evidence>
<dbReference type="Proteomes" id="UP000199600">
    <property type="component" value="Unassembled WGS sequence"/>
</dbReference>
<dbReference type="GO" id="GO:0071555">
    <property type="term" value="P:cell wall organization"/>
    <property type="evidence" value="ECO:0007669"/>
    <property type="project" value="UniProtKB-KW"/>
</dbReference>
<keyword evidence="9" id="KW-0862">Zinc</keyword>
<evidence type="ECO:0000256" key="4">
    <source>
        <dbReference type="ARBA" id="ARBA00007553"/>
    </source>
</evidence>
<protein>
    <recommendedName>
        <fullName evidence="11">1,6-anhydro-N-acetylmuramyl-L-alanine amidase AmpD</fullName>
        <ecNumber evidence="5">3.5.1.28</ecNumber>
    </recommendedName>
    <alternativeName>
        <fullName evidence="12">N-acetylmuramoyl-L-alanine amidase</fullName>
    </alternativeName>
</protein>
<dbReference type="GO" id="GO:0005737">
    <property type="term" value="C:cytoplasm"/>
    <property type="evidence" value="ECO:0007669"/>
    <property type="project" value="UniProtKB-SubCell"/>
</dbReference>
<comment type="similarity">
    <text evidence="4">Belongs to the N-acetylmuramoyl-L-alanine amidase 2 family.</text>
</comment>
<accession>A0A1A8XU08</accession>
<evidence type="ECO:0000313" key="15">
    <source>
        <dbReference type="Proteomes" id="UP000199600"/>
    </source>
</evidence>
<evidence type="ECO:0000256" key="12">
    <source>
        <dbReference type="ARBA" id="ARBA00042615"/>
    </source>
</evidence>
<dbReference type="PANTHER" id="PTHR30417">
    <property type="entry name" value="N-ACETYLMURAMOYL-L-ALANINE AMIDASE AMID"/>
    <property type="match status" value="1"/>
</dbReference>
<evidence type="ECO:0000259" key="13">
    <source>
        <dbReference type="SMART" id="SM00644"/>
    </source>
</evidence>
<organism evidence="14 15">
    <name type="scientific">Candidatus Propionivibrio aalborgensis</name>
    <dbReference type="NCBI Taxonomy" id="1860101"/>
    <lineage>
        <taxon>Bacteria</taxon>
        <taxon>Pseudomonadati</taxon>
        <taxon>Pseudomonadota</taxon>
        <taxon>Betaproteobacteria</taxon>
        <taxon>Rhodocyclales</taxon>
        <taxon>Rhodocyclaceae</taxon>
        <taxon>Propionivibrio</taxon>
    </lineage>
</organism>
<evidence type="ECO:0000256" key="2">
    <source>
        <dbReference type="ARBA" id="ARBA00001947"/>
    </source>
</evidence>
<keyword evidence="6" id="KW-0963">Cytoplasm</keyword>
<proteinExistence type="inferred from homology"/>
<dbReference type="GO" id="GO:0009254">
    <property type="term" value="P:peptidoglycan turnover"/>
    <property type="evidence" value="ECO:0007669"/>
    <property type="project" value="TreeGrafter"/>
</dbReference>
<keyword evidence="7" id="KW-0479">Metal-binding</keyword>
<comment type="catalytic activity">
    <reaction evidence="1">
        <text>Hydrolyzes the link between N-acetylmuramoyl residues and L-amino acid residues in certain cell-wall glycopeptides.</text>
        <dbReference type="EC" id="3.5.1.28"/>
    </reaction>
</comment>
<gene>
    <name evidence="14" type="primary">ampD</name>
    <name evidence="14" type="ORF">PROAA_2530006</name>
</gene>
<dbReference type="InterPro" id="IPR051206">
    <property type="entry name" value="NAMLAA_amidase_2"/>
</dbReference>
<dbReference type="SMART" id="SM00644">
    <property type="entry name" value="Ami_2"/>
    <property type="match status" value="1"/>
</dbReference>
<evidence type="ECO:0000256" key="1">
    <source>
        <dbReference type="ARBA" id="ARBA00001561"/>
    </source>
</evidence>
<dbReference type="SUPFAM" id="SSF55846">
    <property type="entry name" value="N-acetylmuramoyl-L-alanine amidase-like"/>
    <property type="match status" value="1"/>
</dbReference>
<dbReference type="CDD" id="cd06583">
    <property type="entry name" value="PGRP"/>
    <property type="match status" value="1"/>
</dbReference>
<comment type="subcellular location">
    <subcellularLocation>
        <location evidence="3">Cytoplasm</location>
    </subcellularLocation>
</comment>
<dbReference type="EC" id="3.5.1.28" evidence="5"/>
<sequence length="196" mass="21217">MRAANLMGMAANSGMSIDGWMGAAQRIDSPNADDRSVGEAISLIVVHSISLPPAEFGGDDIVRLFTNTLDPDAHPYFSGISSLRVSAHFLIRRDGELTQFVSCLKRAWHAGLSSFNGRENCNDFSIGIELEGCDDSPFEDAQYVQLVALIKLIRTCFPIDAVVGHSCVSPGRKTDPGPCFDWQRLAVFGASLVRAL</sequence>
<evidence type="ECO:0000256" key="3">
    <source>
        <dbReference type="ARBA" id="ARBA00004496"/>
    </source>
</evidence>
<reference evidence="14 15" key="1">
    <citation type="submission" date="2016-06" db="EMBL/GenBank/DDBJ databases">
        <authorList>
            <person name="Kjaerup R.B."/>
            <person name="Dalgaard T.S."/>
            <person name="Juul-Madsen H.R."/>
        </authorList>
    </citation>
    <scope>NUCLEOTIDE SEQUENCE [LARGE SCALE GENOMIC DNA]</scope>
    <source>
        <strain evidence="14">2</strain>
    </source>
</reference>
<dbReference type="AlphaFoldDB" id="A0A1A8XU08"/>
<dbReference type="InterPro" id="IPR036505">
    <property type="entry name" value="Amidase/PGRP_sf"/>
</dbReference>
<dbReference type="Pfam" id="PF01510">
    <property type="entry name" value="Amidase_2"/>
    <property type="match status" value="1"/>
</dbReference>
<dbReference type="PANTHER" id="PTHR30417:SF4">
    <property type="entry name" value="1,6-ANHYDRO-N-ACETYLMURAMYL-L-ALANINE AMIDASE AMPD"/>
    <property type="match status" value="1"/>
</dbReference>
<comment type="cofactor">
    <cofactor evidence="2">
        <name>Zn(2+)</name>
        <dbReference type="ChEBI" id="CHEBI:29105"/>
    </cofactor>
</comment>
<keyword evidence="8 14" id="KW-0378">Hydrolase</keyword>
<dbReference type="Gene3D" id="3.40.80.10">
    <property type="entry name" value="Peptidoglycan recognition protein-like"/>
    <property type="match status" value="1"/>
</dbReference>
<dbReference type="GO" id="GO:0009253">
    <property type="term" value="P:peptidoglycan catabolic process"/>
    <property type="evidence" value="ECO:0007669"/>
    <property type="project" value="InterPro"/>
</dbReference>
<evidence type="ECO:0000256" key="6">
    <source>
        <dbReference type="ARBA" id="ARBA00022490"/>
    </source>
</evidence>
<dbReference type="GO" id="GO:0008745">
    <property type="term" value="F:N-acetylmuramoyl-L-alanine amidase activity"/>
    <property type="evidence" value="ECO:0007669"/>
    <property type="project" value="UniProtKB-EC"/>
</dbReference>
<evidence type="ECO:0000256" key="7">
    <source>
        <dbReference type="ARBA" id="ARBA00022723"/>
    </source>
</evidence>
<evidence type="ECO:0000256" key="8">
    <source>
        <dbReference type="ARBA" id="ARBA00022801"/>
    </source>
</evidence>
<keyword evidence="10" id="KW-0961">Cell wall biogenesis/degradation</keyword>
<keyword evidence="15" id="KW-1185">Reference proteome</keyword>
<name>A0A1A8XU08_9RHOO</name>
<evidence type="ECO:0000256" key="11">
    <source>
        <dbReference type="ARBA" id="ARBA00039257"/>
    </source>
</evidence>
<dbReference type="GO" id="GO:0046872">
    <property type="term" value="F:metal ion binding"/>
    <property type="evidence" value="ECO:0007669"/>
    <property type="project" value="UniProtKB-KW"/>
</dbReference>